<dbReference type="Proteomes" id="UP000193467">
    <property type="component" value="Unassembled WGS sequence"/>
</dbReference>
<dbReference type="PANTHER" id="PTHR11929:SF220">
    <property type="entry name" value="FUCOSYLTRANSFERASE"/>
    <property type="match status" value="1"/>
</dbReference>
<evidence type="ECO:0000256" key="1">
    <source>
        <dbReference type="ARBA" id="ARBA00004922"/>
    </source>
</evidence>
<dbReference type="OrthoDB" id="427096at2759"/>
<dbReference type="InterPro" id="IPR001503">
    <property type="entry name" value="Glyco_trans_10"/>
</dbReference>
<dbReference type="STRING" id="106004.A0A1Y2ELL2"/>
<gene>
    <name evidence="8" type="ORF">BCR35DRAFT_354440</name>
</gene>
<dbReference type="GO" id="GO:0032580">
    <property type="term" value="C:Golgi cisterna membrane"/>
    <property type="evidence" value="ECO:0007669"/>
    <property type="project" value="UniProtKB-SubCell"/>
</dbReference>
<evidence type="ECO:0000256" key="3">
    <source>
        <dbReference type="ARBA" id="ARBA00022676"/>
    </source>
</evidence>
<organism evidence="8 9">
    <name type="scientific">Leucosporidium creatinivorum</name>
    <dbReference type="NCBI Taxonomy" id="106004"/>
    <lineage>
        <taxon>Eukaryota</taxon>
        <taxon>Fungi</taxon>
        <taxon>Dikarya</taxon>
        <taxon>Basidiomycota</taxon>
        <taxon>Pucciniomycotina</taxon>
        <taxon>Microbotryomycetes</taxon>
        <taxon>Leucosporidiales</taxon>
        <taxon>Leucosporidium</taxon>
    </lineage>
</organism>
<evidence type="ECO:0000256" key="2">
    <source>
        <dbReference type="ARBA" id="ARBA00008919"/>
    </source>
</evidence>
<name>A0A1Y2ELL2_9BASI</name>
<dbReference type="UniPathway" id="UPA00378"/>
<evidence type="ECO:0000256" key="5">
    <source>
        <dbReference type="RuleBase" id="RU003832"/>
    </source>
</evidence>
<comment type="subcellular location">
    <subcellularLocation>
        <location evidence="5">Golgi apparatus</location>
        <location evidence="5">Golgi stack membrane</location>
        <topology evidence="5">Single-pass type II membrane protein</topology>
    </subcellularLocation>
</comment>
<dbReference type="InterPro" id="IPR038577">
    <property type="entry name" value="GT10-like_C_sf"/>
</dbReference>
<comment type="pathway">
    <text evidence="1">Protein modification; protein glycosylation.</text>
</comment>
<evidence type="ECO:0000313" key="8">
    <source>
        <dbReference type="EMBL" id="ORY72194.1"/>
    </source>
</evidence>
<dbReference type="Gene3D" id="3.40.50.11660">
    <property type="entry name" value="Glycosyl transferase family 10, C-terminal domain"/>
    <property type="match status" value="1"/>
</dbReference>
<evidence type="ECO:0000313" key="9">
    <source>
        <dbReference type="Proteomes" id="UP000193467"/>
    </source>
</evidence>
<keyword evidence="5" id="KW-0472">Membrane</keyword>
<dbReference type="EC" id="2.4.1.-" evidence="5"/>
<keyword evidence="5" id="KW-0333">Golgi apparatus</keyword>
<dbReference type="EMBL" id="MCGR01000053">
    <property type="protein sequence ID" value="ORY72194.1"/>
    <property type="molecule type" value="Genomic_DNA"/>
</dbReference>
<feature type="region of interest" description="Disordered" evidence="6">
    <location>
        <begin position="1"/>
        <end position="22"/>
    </location>
</feature>
<evidence type="ECO:0000256" key="4">
    <source>
        <dbReference type="ARBA" id="ARBA00022679"/>
    </source>
</evidence>
<keyword evidence="9" id="KW-1185">Reference proteome</keyword>
<comment type="similarity">
    <text evidence="2 5">Belongs to the glycosyltransferase 10 family.</text>
</comment>
<keyword evidence="5" id="KW-0812">Transmembrane</keyword>
<reference evidence="8 9" key="1">
    <citation type="submission" date="2016-07" db="EMBL/GenBank/DDBJ databases">
        <title>Pervasive Adenine N6-methylation of Active Genes in Fungi.</title>
        <authorList>
            <consortium name="DOE Joint Genome Institute"/>
            <person name="Mondo S.J."/>
            <person name="Dannebaum R.O."/>
            <person name="Kuo R.C."/>
            <person name="Labutti K."/>
            <person name="Haridas S."/>
            <person name="Kuo A."/>
            <person name="Salamov A."/>
            <person name="Ahrendt S.R."/>
            <person name="Lipzen A."/>
            <person name="Sullivan W."/>
            <person name="Andreopoulos W.B."/>
            <person name="Clum A."/>
            <person name="Lindquist E."/>
            <person name="Daum C."/>
            <person name="Ramamoorthy G.K."/>
            <person name="Gryganskyi A."/>
            <person name="Culley D."/>
            <person name="Magnuson J.K."/>
            <person name="James T.Y."/>
            <person name="O'Malley M.A."/>
            <person name="Stajich J.E."/>
            <person name="Spatafora J.W."/>
            <person name="Visel A."/>
            <person name="Grigoriev I.V."/>
        </authorList>
    </citation>
    <scope>NUCLEOTIDE SEQUENCE [LARGE SCALE GENOMIC DNA]</scope>
    <source>
        <strain evidence="8 9">62-1032</strain>
    </source>
</reference>
<keyword evidence="3 5" id="KW-0328">Glycosyltransferase</keyword>
<feature type="domain" description="Fucosyltransferase C-terminal" evidence="7">
    <location>
        <begin position="195"/>
        <end position="323"/>
    </location>
</feature>
<evidence type="ECO:0000259" key="7">
    <source>
        <dbReference type="Pfam" id="PF00852"/>
    </source>
</evidence>
<accession>A0A1Y2ELL2</accession>
<dbReference type="AlphaFoldDB" id="A0A1Y2ELL2"/>
<dbReference type="Pfam" id="PF00852">
    <property type="entry name" value="Glyco_transf_10"/>
    <property type="match status" value="1"/>
</dbReference>
<dbReference type="InterPro" id="IPR055270">
    <property type="entry name" value="Glyco_tran_10_C"/>
</dbReference>
<dbReference type="InParanoid" id="A0A1Y2ELL2"/>
<keyword evidence="4 5" id="KW-0808">Transferase</keyword>
<evidence type="ECO:0000256" key="6">
    <source>
        <dbReference type="SAM" id="MobiDB-lite"/>
    </source>
</evidence>
<feature type="compositionally biased region" description="Polar residues" evidence="6">
    <location>
        <begin position="1"/>
        <end position="10"/>
    </location>
</feature>
<comment type="caution">
    <text evidence="8">The sequence shown here is derived from an EMBL/GenBank/DDBJ whole genome shotgun (WGS) entry which is preliminary data.</text>
</comment>
<protein>
    <recommendedName>
        <fullName evidence="5">Fucosyltransferase</fullName>
        <ecNumber evidence="5">2.4.1.-</ecNumber>
    </recommendedName>
</protein>
<dbReference type="GO" id="GO:0008417">
    <property type="term" value="F:fucosyltransferase activity"/>
    <property type="evidence" value="ECO:0007669"/>
    <property type="project" value="InterPro"/>
</dbReference>
<sequence length="378" mass="42798">MNSATSSPLYSSMPAPSLPRYRPRPARTVRRALLFAAVFAGGYASHGWLRRSSSPTQGDFSRPSTPIRLHHLNAPEKNDRRPLFSPQDCPLTVIFTEDEYAADCLIMDSDQFSTERLVDRESQRRVRPWQSQAILAWESAPNRPLLEEHHRLIAEGRRHETFDFELGYRLTSDVPQVYAYSYMQFERPPVLWELKRQDKLASAFMSNCEAKNARNIILDELIRLLPGQIDSFGACSHNADVVQELQHMGLLDGMEKTDWNIKVAATSAYKFAFAMENSNELDYVTEKYFQALEHGSIPLVLGAPNFNDFLPTPNAAINIADYLPPSYSASSTSNSTAPTELTAEAKEGLARLAERLRYLGLLRGEEWAKPSWIPRRSS</sequence>
<dbReference type="SUPFAM" id="SSF53756">
    <property type="entry name" value="UDP-Glycosyltransferase/glycogen phosphorylase"/>
    <property type="match status" value="1"/>
</dbReference>
<dbReference type="PANTHER" id="PTHR11929">
    <property type="entry name" value="ALPHA- 1,3 -FUCOSYLTRANSFERASE"/>
    <property type="match status" value="1"/>
</dbReference>
<proteinExistence type="inferred from homology"/>